<evidence type="ECO:0000313" key="2">
    <source>
        <dbReference type="EMBL" id="KAF6761702.1"/>
    </source>
</evidence>
<proteinExistence type="predicted"/>
<dbReference type="Proteomes" id="UP000521943">
    <property type="component" value="Unassembled WGS sequence"/>
</dbReference>
<feature type="transmembrane region" description="Helical" evidence="1">
    <location>
        <begin position="75"/>
        <end position="96"/>
    </location>
</feature>
<dbReference type="AlphaFoldDB" id="A0A8H6MF46"/>
<keyword evidence="1" id="KW-0812">Transmembrane</keyword>
<gene>
    <name evidence="2" type="ORF">DFP72DRAFT_628806</name>
</gene>
<accession>A0A8H6MF46</accession>
<sequence length="153" mass="17407">MESRRPIDAVMSGLRQRVRRNLCPSTFHGPTAWPSASNAPRYCGSTYHPIMLLLRVHFWAKYCSRVWLVKRPQKALCILILLGFIVLHSALSMFTLRYGSCAQLWELGWVQWYLMIPPRNAPLKAACSHLCGTRKGIKRSAIFLQAVKPTPAV</sequence>
<keyword evidence="1" id="KW-0472">Membrane</keyword>
<protein>
    <submittedName>
        <fullName evidence="2">Uncharacterized protein</fullName>
    </submittedName>
</protein>
<dbReference type="EMBL" id="JACGCI010000009">
    <property type="protein sequence ID" value="KAF6761702.1"/>
    <property type="molecule type" value="Genomic_DNA"/>
</dbReference>
<evidence type="ECO:0000256" key="1">
    <source>
        <dbReference type="SAM" id="Phobius"/>
    </source>
</evidence>
<organism evidence="2 3">
    <name type="scientific">Ephemerocybe angulata</name>
    <dbReference type="NCBI Taxonomy" id="980116"/>
    <lineage>
        <taxon>Eukaryota</taxon>
        <taxon>Fungi</taxon>
        <taxon>Dikarya</taxon>
        <taxon>Basidiomycota</taxon>
        <taxon>Agaricomycotina</taxon>
        <taxon>Agaricomycetes</taxon>
        <taxon>Agaricomycetidae</taxon>
        <taxon>Agaricales</taxon>
        <taxon>Agaricineae</taxon>
        <taxon>Psathyrellaceae</taxon>
        <taxon>Ephemerocybe</taxon>
    </lineage>
</organism>
<keyword evidence="3" id="KW-1185">Reference proteome</keyword>
<reference evidence="2 3" key="1">
    <citation type="submission" date="2020-07" db="EMBL/GenBank/DDBJ databases">
        <title>Comparative genomics of pyrophilous fungi reveals a link between fire events and developmental genes.</title>
        <authorList>
            <consortium name="DOE Joint Genome Institute"/>
            <person name="Steindorff A.S."/>
            <person name="Carver A."/>
            <person name="Calhoun S."/>
            <person name="Stillman K."/>
            <person name="Liu H."/>
            <person name="Lipzen A."/>
            <person name="Pangilinan J."/>
            <person name="Labutti K."/>
            <person name="Bruns T.D."/>
            <person name="Grigoriev I.V."/>
        </authorList>
    </citation>
    <scope>NUCLEOTIDE SEQUENCE [LARGE SCALE GENOMIC DNA]</scope>
    <source>
        <strain evidence="2 3">CBS 144469</strain>
    </source>
</reference>
<comment type="caution">
    <text evidence="2">The sequence shown here is derived from an EMBL/GenBank/DDBJ whole genome shotgun (WGS) entry which is preliminary data.</text>
</comment>
<keyword evidence="1" id="KW-1133">Transmembrane helix</keyword>
<name>A0A8H6MF46_9AGAR</name>
<evidence type="ECO:0000313" key="3">
    <source>
        <dbReference type="Proteomes" id="UP000521943"/>
    </source>
</evidence>